<dbReference type="InterPro" id="IPR018667">
    <property type="entry name" value="DUF2126"/>
</dbReference>
<evidence type="ECO:0000313" key="3">
    <source>
        <dbReference type="EMBL" id="MEK8031330.1"/>
    </source>
</evidence>
<dbReference type="Pfam" id="PF08379">
    <property type="entry name" value="Bact_transglu_N"/>
    <property type="match status" value="1"/>
</dbReference>
<name>A0ABU9BMY8_9BURK</name>
<dbReference type="PANTHER" id="PTHR33490:SF1">
    <property type="entry name" value="SLL1233 PROTEIN"/>
    <property type="match status" value="1"/>
</dbReference>
<proteinExistence type="predicted"/>
<dbReference type="SMART" id="SM00460">
    <property type="entry name" value="TGc"/>
    <property type="match status" value="1"/>
</dbReference>
<feature type="domain" description="Transglutaminase-like" evidence="2">
    <location>
        <begin position="172"/>
        <end position="248"/>
    </location>
</feature>
<gene>
    <name evidence="3" type="ORF">AACH06_10920</name>
</gene>
<dbReference type="Gene3D" id="3.10.620.30">
    <property type="match status" value="1"/>
</dbReference>
<dbReference type="InterPro" id="IPR038765">
    <property type="entry name" value="Papain-like_cys_pep_sf"/>
</dbReference>
<dbReference type="Proteomes" id="UP001371218">
    <property type="component" value="Unassembled WGS sequence"/>
</dbReference>
<dbReference type="InterPro" id="IPR002931">
    <property type="entry name" value="Transglutaminase-like"/>
</dbReference>
<dbReference type="SUPFAM" id="SSF54001">
    <property type="entry name" value="Cysteine proteinases"/>
    <property type="match status" value="1"/>
</dbReference>
<accession>A0ABU9BMY8</accession>
<dbReference type="InterPro" id="IPR013589">
    <property type="entry name" value="Bac_transglu_N"/>
</dbReference>
<sequence>MSIHVALKHVTHYKYDRRVGLSPQVVRLRPAPHCRTPILSYSQKIEPGDHFINWQQDPFANYLARLVFPEKTTEFKVTIDLVAEMSVYNPFDFFLEPGAETFPFGYDEGLARELAPYLVTETPTPAFEAFLATIDRQPARTIDFLVGLNQRLQQQISYLIRMEPGVQTPEETLTKASGSCRDTGWLLVQTLRHLGLAARFVSGYLIQLAPDVKALDGPSGTEVDFTDLHAWCEVYLPGAGWIGLDPTSGLLAGEGHIPLACTPQPSSAAPVSGAVDECEVMFGHEMQVTRIWESPRVTKPYTEDQWAHVLRLGDQVDAALVAGDVRLTMGGEPTFVSVDDRDGAEWNTDALGPTKRMYAQDLVHRLRAEYGQGGFLHFGQGKWYPGEQLPRWALSIYWRADGQPCWQDPALFADERHPHAYTSADAKRFITALTQRLGLDSRYLQTGYEDTWYYLWRERRLPVNVDPFDAKLDDELERVRLRRVFDQGLDHEVGYVLPIKRAESAPSGQPALAGARWETGPWFFRDERMYLVPGDSPMGYRLPLDSLPWVSKTEYPYLHEHDPFAPRDALPGHASLRAQYGGGYAPHREGGGFAEGGVVGLQGTGWSEASAGQGAAADDATAAATGAGAGSRALGLSEASGRGAVGPGASTSAIAGPRGVPDRHQSAHWITRTALCVEARDPRRANGPKAEAVGQATGVLYVFMPPLQALEDYLELLAAVEATAAELKVQIVLEGYPPPRDPRLKLLQVTPDPGVIEVNIHPAHSWGELVQHTEFLYDAAFQSRLSTEKFMLDGRHTGTGGGNHLVLGGATPADSPFLRRPDLLASLLAYWHNHPSLSYLFSGLFIGPTSQAPRVDEARNDQLRELEIALGEIDKAAQQHGEHMPPWLVDRTLRNVLVDVTGNTHRSEFCIDKLYSPDSSTGRLGLLELRAFEMPPHARMSIVQQLLLRALVARFWNEPYRAELVRWGTELHDRFLLPSFVKMDFDDVLEDMGRNGFEFDTAWFAPHFEFRFPKIGELTSRGVHLTLRNALEPWHVMGEEGATGGTVRYVDSSLERIEIHVSGLVDPRHRVAVNGVALPLQPTGRVGEYVAGVRYRAWELPSALHPTIGAHAPLTIDLIDTWMSRSLAGCQYHVAHPGGRNYVTFPVNAYEAESRRLARFFPMGHTAGRVEVPPPQRSLEFPFTLDLRKV</sequence>
<dbReference type="Pfam" id="PF01841">
    <property type="entry name" value="Transglut_core"/>
    <property type="match status" value="1"/>
</dbReference>
<dbReference type="PANTHER" id="PTHR33490">
    <property type="entry name" value="BLR5614 PROTEIN-RELATED"/>
    <property type="match status" value="1"/>
</dbReference>
<dbReference type="EMBL" id="JBBUTG010000005">
    <property type="protein sequence ID" value="MEK8031330.1"/>
    <property type="molecule type" value="Genomic_DNA"/>
</dbReference>
<dbReference type="Pfam" id="PF09899">
    <property type="entry name" value="DUF2126"/>
    <property type="match status" value="1"/>
</dbReference>
<comment type="caution">
    <text evidence="3">The sequence shown here is derived from an EMBL/GenBank/DDBJ whole genome shotgun (WGS) entry which is preliminary data.</text>
</comment>
<reference evidence="3 4" key="1">
    <citation type="submission" date="2024-04" db="EMBL/GenBank/DDBJ databases">
        <title>Novel species of the genus Ideonella isolated from streams.</title>
        <authorList>
            <person name="Lu H."/>
        </authorList>
    </citation>
    <scope>NUCLEOTIDE SEQUENCE [LARGE SCALE GENOMIC DNA]</scope>
    <source>
        <strain evidence="3 4">DXS29W</strain>
    </source>
</reference>
<evidence type="ECO:0000259" key="2">
    <source>
        <dbReference type="SMART" id="SM00460"/>
    </source>
</evidence>
<organism evidence="3 4">
    <name type="scientific">Ideonella lacteola</name>
    <dbReference type="NCBI Taxonomy" id="2984193"/>
    <lineage>
        <taxon>Bacteria</taxon>
        <taxon>Pseudomonadati</taxon>
        <taxon>Pseudomonadota</taxon>
        <taxon>Betaproteobacteria</taxon>
        <taxon>Burkholderiales</taxon>
        <taxon>Sphaerotilaceae</taxon>
        <taxon>Ideonella</taxon>
    </lineage>
</organism>
<evidence type="ECO:0000256" key="1">
    <source>
        <dbReference type="SAM" id="MobiDB-lite"/>
    </source>
</evidence>
<dbReference type="RefSeq" id="WP_341425706.1">
    <property type="nucleotide sequence ID" value="NZ_JBBUTG010000005.1"/>
</dbReference>
<protein>
    <submittedName>
        <fullName evidence="3">Transglutaminase family protein</fullName>
    </submittedName>
</protein>
<keyword evidence="4" id="KW-1185">Reference proteome</keyword>
<feature type="region of interest" description="Disordered" evidence="1">
    <location>
        <begin position="639"/>
        <end position="665"/>
    </location>
</feature>
<evidence type="ECO:0000313" key="4">
    <source>
        <dbReference type="Proteomes" id="UP001371218"/>
    </source>
</evidence>